<feature type="domain" description="Methylated-DNA-[protein]-cysteine S-methyltransferase DNA binding" evidence="7">
    <location>
        <begin position="7"/>
        <end position="84"/>
    </location>
</feature>
<gene>
    <name evidence="8" type="ORF">HMPREF3226_02204</name>
</gene>
<keyword evidence="9" id="KW-1185">Reference proteome</keyword>
<sequence>MTLTTDSFQDDVYNIVAQVPYGRVITYGQIATLIGRPQNARLVGYVLHGAAEASGLPCHRVVNAQGRLVPGWTAQRGLLESEGIEFRLSGCVDLHRYGVMDDWLGNGASARFPLQK</sequence>
<dbReference type="OrthoDB" id="9132167at2"/>
<dbReference type="SUPFAM" id="SSF46767">
    <property type="entry name" value="Methylated DNA-protein cysteine methyltransferase, C-terminal domain"/>
    <property type="match status" value="1"/>
</dbReference>
<accession>A0A133PXJ9</accession>
<reference evidence="9" key="1">
    <citation type="submission" date="2016-01" db="EMBL/GenBank/DDBJ databases">
        <authorList>
            <person name="Mitreva M."/>
            <person name="Pepin K.H."/>
            <person name="Mihindukulasuriya K.A."/>
            <person name="Fulton R."/>
            <person name="Fronick C."/>
            <person name="O'Laughlin M."/>
            <person name="Miner T."/>
            <person name="Herter B."/>
            <person name="Rosa B.A."/>
            <person name="Cordes M."/>
            <person name="Tomlinson C."/>
            <person name="Wollam A."/>
            <person name="Palsikar V.B."/>
            <person name="Mardis E.R."/>
            <person name="Wilson R.K."/>
        </authorList>
    </citation>
    <scope>NUCLEOTIDE SEQUENCE [LARGE SCALE GENOMIC DNA]</scope>
    <source>
        <strain evidence="9">MJR7716</strain>
    </source>
</reference>
<dbReference type="CDD" id="cd06445">
    <property type="entry name" value="ATase"/>
    <property type="match status" value="1"/>
</dbReference>
<comment type="catalytic activity">
    <reaction evidence="6">
        <text>a 6-O-methyl-2'-deoxyguanosine in DNA + L-cysteinyl-[protein] = S-methyl-L-cysteinyl-[protein] + a 2'-deoxyguanosine in DNA</text>
        <dbReference type="Rhea" id="RHEA:24000"/>
        <dbReference type="Rhea" id="RHEA-COMP:10131"/>
        <dbReference type="Rhea" id="RHEA-COMP:10132"/>
        <dbReference type="Rhea" id="RHEA-COMP:11367"/>
        <dbReference type="Rhea" id="RHEA-COMP:11368"/>
        <dbReference type="ChEBI" id="CHEBI:29950"/>
        <dbReference type="ChEBI" id="CHEBI:82612"/>
        <dbReference type="ChEBI" id="CHEBI:85445"/>
        <dbReference type="ChEBI" id="CHEBI:85448"/>
        <dbReference type="EC" id="2.1.1.63"/>
    </reaction>
</comment>
<name>A0A133PXJ9_9BACT</name>
<evidence type="ECO:0000256" key="2">
    <source>
        <dbReference type="ARBA" id="ARBA00022603"/>
    </source>
</evidence>
<dbReference type="STRING" id="28128.HMPREF3226_02204"/>
<dbReference type="GO" id="GO:0032259">
    <property type="term" value="P:methylation"/>
    <property type="evidence" value="ECO:0007669"/>
    <property type="project" value="UniProtKB-KW"/>
</dbReference>
<comment type="catalytic activity">
    <reaction evidence="1">
        <text>a 4-O-methyl-thymidine in DNA + L-cysteinyl-[protein] = a thymidine in DNA + S-methyl-L-cysteinyl-[protein]</text>
        <dbReference type="Rhea" id="RHEA:53428"/>
        <dbReference type="Rhea" id="RHEA-COMP:10131"/>
        <dbReference type="Rhea" id="RHEA-COMP:10132"/>
        <dbReference type="Rhea" id="RHEA-COMP:13555"/>
        <dbReference type="Rhea" id="RHEA-COMP:13556"/>
        <dbReference type="ChEBI" id="CHEBI:29950"/>
        <dbReference type="ChEBI" id="CHEBI:82612"/>
        <dbReference type="ChEBI" id="CHEBI:137386"/>
        <dbReference type="ChEBI" id="CHEBI:137387"/>
        <dbReference type="EC" id="2.1.1.63"/>
    </reaction>
</comment>
<dbReference type="PANTHER" id="PTHR42942:SF1">
    <property type="entry name" value="ALKYLTRANSFERASE-LIKE PROTEIN 1"/>
    <property type="match status" value="1"/>
</dbReference>
<keyword evidence="3 8" id="KW-0808">Transferase</keyword>
<evidence type="ECO:0000313" key="9">
    <source>
        <dbReference type="Proteomes" id="UP000070533"/>
    </source>
</evidence>
<dbReference type="InterPro" id="IPR052520">
    <property type="entry name" value="ATL_DNA_repair"/>
</dbReference>
<evidence type="ECO:0000313" key="8">
    <source>
        <dbReference type="EMBL" id="KXA34739.1"/>
    </source>
</evidence>
<dbReference type="InterPro" id="IPR036217">
    <property type="entry name" value="MethylDNA_cys_MeTrfase_DNAb"/>
</dbReference>
<evidence type="ECO:0000256" key="4">
    <source>
        <dbReference type="ARBA" id="ARBA00022763"/>
    </source>
</evidence>
<dbReference type="Proteomes" id="UP000070533">
    <property type="component" value="Unassembled WGS sequence"/>
</dbReference>
<evidence type="ECO:0000256" key="1">
    <source>
        <dbReference type="ARBA" id="ARBA00001286"/>
    </source>
</evidence>
<dbReference type="Gene3D" id="1.10.10.10">
    <property type="entry name" value="Winged helix-like DNA-binding domain superfamily/Winged helix DNA-binding domain"/>
    <property type="match status" value="1"/>
</dbReference>
<dbReference type="GO" id="GO:0006281">
    <property type="term" value="P:DNA repair"/>
    <property type="evidence" value="ECO:0007669"/>
    <property type="project" value="UniProtKB-KW"/>
</dbReference>
<dbReference type="InterPro" id="IPR014048">
    <property type="entry name" value="MethylDNA_cys_MeTrfase_DNA-bd"/>
</dbReference>
<dbReference type="AlphaFoldDB" id="A0A133PXJ9"/>
<dbReference type="NCBIfam" id="TIGR00589">
    <property type="entry name" value="ogt"/>
    <property type="match status" value="1"/>
</dbReference>
<keyword evidence="2 8" id="KW-0489">Methyltransferase</keyword>
<proteinExistence type="predicted"/>
<dbReference type="PROSITE" id="PS00374">
    <property type="entry name" value="MGMT"/>
    <property type="match status" value="1"/>
</dbReference>
<dbReference type="RefSeq" id="WP_025875004.1">
    <property type="nucleotide sequence ID" value="NZ_BAAAXP010000046.1"/>
</dbReference>
<keyword evidence="4" id="KW-0227">DNA damage</keyword>
<evidence type="ECO:0000259" key="7">
    <source>
        <dbReference type="Pfam" id="PF01035"/>
    </source>
</evidence>
<dbReference type="GO" id="GO:0003908">
    <property type="term" value="F:methylated-DNA-[protein]-cysteine S-methyltransferase activity"/>
    <property type="evidence" value="ECO:0007669"/>
    <property type="project" value="UniProtKB-EC"/>
</dbReference>
<evidence type="ECO:0000256" key="5">
    <source>
        <dbReference type="ARBA" id="ARBA00023204"/>
    </source>
</evidence>
<dbReference type="PANTHER" id="PTHR42942">
    <property type="entry name" value="6-O-METHYLGUANINE DNA METHYLTRANSFERASE"/>
    <property type="match status" value="1"/>
</dbReference>
<dbReference type="InterPro" id="IPR001497">
    <property type="entry name" value="MethylDNA_cys_MeTrfase_AS"/>
</dbReference>
<protein>
    <submittedName>
        <fullName evidence="8">6-O-methylguanine DNA methyltransferase, DNA binding domain protein</fullName>
    </submittedName>
</protein>
<keyword evidence="5" id="KW-0234">DNA repair</keyword>
<evidence type="ECO:0000256" key="6">
    <source>
        <dbReference type="ARBA" id="ARBA00049348"/>
    </source>
</evidence>
<dbReference type="Pfam" id="PF01035">
    <property type="entry name" value="DNA_binding_1"/>
    <property type="match status" value="1"/>
</dbReference>
<dbReference type="PATRIC" id="fig|28128.5.peg.2268"/>
<evidence type="ECO:0000256" key="3">
    <source>
        <dbReference type="ARBA" id="ARBA00022679"/>
    </source>
</evidence>
<dbReference type="InterPro" id="IPR036388">
    <property type="entry name" value="WH-like_DNA-bd_sf"/>
</dbReference>
<dbReference type="EMBL" id="LRQG01000197">
    <property type="protein sequence ID" value="KXA34739.1"/>
    <property type="molecule type" value="Genomic_DNA"/>
</dbReference>
<organism evidence="8 9">
    <name type="scientific">Prevotella corporis</name>
    <dbReference type="NCBI Taxonomy" id="28128"/>
    <lineage>
        <taxon>Bacteria</taxon>
        <taxon>Pseudomonadati</taxon>
        <taxon>Bacteroidota</taxon>
        <taxon>Bacteroidia</taxon>
        <taxon>Bacteroidales</taxon>
        <taxon>Prevotellaceae</taxon>
        <taxon>Prevotella</taxon>
    </lineage>
</organism>
<comment type="caution">
    <text evidence="8">The sequence shown here is derived from an EMBL/GenBank/DDBJ whole genome shotgun (WGS) entry which is preliminary data.</text>
</comment>
<dbReference type="eggNOG" id="COG3695">
    <property type="taxonomic scope" value="Bacteria"/>
</dbReference>